<evidence type="ECO:0000256" key="1">
    <source>
        <dbReference type="SAM" id="MobiDB-lite"/>
    </source>
</evidence>
<name>A0A6J8E4K3_MYTCO</name>
<evidence type="ECO:0008006" key="4">
    <source>
        <dbReference type="Google" id="ProtNLM"/>
    </source>
</evidence>
<gene>
    <name evidence="2" type="ORF">MCOR_48446</name>
</gene>
<dbReference type="AlphaFoldDB" id="A0A6J8E4K3"/>
<proteinExistence type="predicted"/>
<dbReference type="EMBL" id="CACVKT020008499">
    <property type="protein sequence ID" value="CAC5415769.1"/>
    <property type="molecule type" value="Genomic_DNA"/>
</dbReference>
<sequence length="157" mass="18621">MRARDLPSKPVTDDFVRKQADRLNAKNATGPRSGRPYETLQRQDRAVRLLYLRNRILDAKNTAQGIPGRYSNRISGRTVRRKLRPHGLRPIHILKGLLFKQRHRAASLEWARARRRWRLHTWQYILFTDKSQFALRFIRPYARKEYQAAFCQAPGEE</sequence>
<evidence type="ECO:0000313" key="2">
    <source>
        <dbReference type="EMBL" id="CAC5415769.1"/>
    </source>
</evidence>
<protein>
    <recommendedName>
        <fullName evidence="4">Transposase Tc1-like domain-containing protein</fullName>
    </recommendedName>
</protein>
<feature type="region of interest" description="Disordered" evidence="1">
    <location>
        <begin position="17"/>
        <end position="38"/>
    </location>
</feature>
<organism evidence="2 3">
    <name type="scientific">Mytilus coruscus</name>
    <name type="common">Sea mussel</name>
    <dbReference type="NCBI Taxonomy" id="42192"/>
    <lineage>
        <taxon>Eukaryota</taxon>
        <taxon>Metazoa</taxon>
        <taxon>Spiralia</taxon>
        <taxon>Lophotrochozoa</taxon>
        <taxon>Mollusca</taxon>
        <taxon>Bivalvia</taxon>
        <taxon>Autobranchia</taxon>
        <taxon>Pteriomorphia</taxon>
        <taxon>Mytilida</taxon>
        <taxon>Mytiloidea</taxon>
        <taxon>Mytilidae</taxon>
        <taxon>Mytilinae</taxon>
        <taxon>Mytilus</taxon>
    </lineage>
</organism>
<keyword evidence="3" id="KW-1185">Reference proteome</keyword>
<dbReference type="Proteomes" id="UP000507470">
    <property type="component" value="Unassembled WGS sequence"/>
</dbReference>
<evidence type="ECO:0000313" key="3">
    <source>
        <dbReference type="Proteomes" id="UP000507470"/>
    </source>
</evidence>
<accession>A0A6J8E4K3</accession>
<reference evidence="2 3" key="1">
    <citation type="submission" date="2020-06" db="EMBL/GenBank/DDBJ databases">
        <authorList>
            <person name="Li R."/>
            <person name="Bekaert M."/>
        </authorList>
    </citation>
    <scope>NUCLEOTIDE SEQUENCE [LARGE SCALE GENOMIC DNA]</scope>
    <source>
        <strain evidence="3">wild</strain>
    </source>
</reference>